<feature type="domain" description="SLH" evidence="1">
    <location>
        <begin position="54"/>
        <end position="122"/>
    </location>
</feature>
<dbReference type="STRING" id="1128398.Curi_c00410"/>
<dbReference type="AlphaFoldDB" id="K0ATD6"/>
<sequence length="146" mass="17031">MLLQQIVNDLDKEYLAFLTNGIESPNVLKDEKYSYTITREKFTELIIGFYVKVSNIDSDDIEINDNLFKDTTSLEVQRAYFLEIIQGISKDTFSPNDNITREQIATMITRLLKLKGIDTETNYDLSYCKDKEEISEWVLTSLFYLV</sequence>
<organism evidence="2 3">
    <name type="scientific">Gottschalkia acidurici (strain ATCC 7906 / DSM 604 / BCRC 14475 / CIP 104303 / KCTC 5404 / NCIMB 10678 / 9a)</name>
    <name type="common">Clostridium acidurici</name>
    <dbReference type="NCBI Taxonomy" id="1128398"/>
    <lineage>
        <taxon>Bacteria</taxon>
        <taxon>Bacillati</taxon>
        <taxon>Bacillota</taxon>
        <taxon>Tissierellia</taxon>
        <taxon>Tissierellales</taxon>
        <taxon>Gottschalkiaceae</taxon>
        <taxon>Gottschalkia</taxon>
    </lineage>
</organism>
<keyword evidence="3" id="KW-1185">Reference proteome</keyword>
<dbReference type="KEGG" id="cad:Curi_c00410"/>
<dbReference type="PROSITE" id="PS51272">
    <property type="entry name" value="SLH"/>
    <property type="match status" value="1"/>
</dbReference>
<evidence type="ECO:0000259" key="1">
    <source>
        <dbReference type="PROSITE" id="PS51272"/>
    </source>
</evidence>
<name>K0ATD6_GOTA9</name>
<accession>K0ATD6</accession>
<protein>
    <submittedName>
        <fullName evidence="2">S-layer-like domain-containing protein</fullName>
    </submittedName>
</protein>
<dbReference type="Pfam" id="PF00395">
    <property type="entry name" value="SLH"/>
    <property type="match status" value="1"/>
</dbReference>
<dbReference type="HOGENOM" id="CLU_1774103_0_0_9"/>
<evidence type="ECO:0000313" key="3">
    <source>
        <dbReference type="Proteomes" id="UP000006094"/>
    </source>
</evidence>
<evidence type="ECO:0000313" key="2">
    <source>
        <dbReference type="EMBL" id="AFS77123.1"/>
    </source>
</evidence>
<dbReference type="EMBL" id="CP003326">
    <property type="protein sequence ID" value="AFS77123.1"/>
    <property type="molecule type" value="Genomic_DNA"/>
</dbReference>
<gene>
    <name evidence="2" type="ordered locus">Curi_c00410</name>
</gene>
<dbReference type="Proteomes" id="UP000006094">
    <property type="component" value="Chromosome"/>
</dbReference>
<proteinExistence type="predicted"/>
<dbReference type="InterPro" id="IPR001119">
    <property type="entry name" value="SLH_dom"/>
</dbReference>
<reference evidence="2 3" key="1">
    <citation type="journal article" date="2012" name="PLoS ONE">
        <title>The purine-utilizing bacterium Clostridium acidurici 9a: a genome-guided metabolic reconsideration.</title>
        <authorList>
            <person name="Hartwich K."/>
            <person name="Poehlein A."/>
            <person name="Daniel R."/>
        </authorList>
    </citation>
    <scope>NUCLEOTIDE SEQUENCE [LARGE SCALE GENOMIC DNA]</scope>
    <source>
        <strain evidence="3">ATCC 7906 / DSM 604 / BCRC 14475 / CIP 104303 / KCTC 5404 / NCIMB 10678 / 9a</strain>
    </source>
</reference>